<proteinExistence type="predicted"/>
<keyword evidence="2" id="KW-1185">Reference proteome</keyword>
<dbReference type="EMBL" id="JBHMBS010000031">
    <property type="protein sequence ID" value="MFB9681270.1"/>
    <property type="molecule type" value="Genomic_DNA"/>
</dbReference>
<name>A0ABV5TS64_9ACTN</name>
<accession>A0ABV5TS64</accession>
<dbReference type="RefSeq" id="WP_344747714.1">
    <property type="nucleotide sequence ID" value="NZ_BAAAWW010000136.1"/>
</dbReference>
<organism evidence="1 2">
    <name type="scientific">Streptosporangium vulgare</name>
    <dbReference type="NCBI Taxonomy" id="46190"/>
    <lineage>
        <taxon>Bacteria</taxon>
        <taxon>Bacillati</taxon>
        <taxon>Actinomycetota</taxon>
        <taxon>Actinomycetes</taxon>
        <taxon>Streptosporangiales</taxon>
        <taxon>Streptosporangiaceae</taxon>
        <taxon>Streptosporangium</taxon>
    </lineage>
</organism>
<reference evidence="1 2" key="1">
    <citation type="submission" date="2024-09" db="EMBL/GenBank/DDBJ databases">
        <authorList>
            <person name="Sun Q."/>
            <person name="Mori K."/>
        </authorList>
    </citation>
    <scope>NUCLEOTIDE SEQUENCE [LARGE SCALE GENOMIC DNA]</scope>
    <source>
        <strain evidence="1 2">JCM 3028</strain>
    </source>
</reference>
<evidence type="ECO:0000313" key="1">
    <source>
        <dbReference type="EMBL" id="MFB9681270.1"/>
    </source>
</evidence>
<sequence length="102" mass="10716">MTSPDGLRNQIRKAVIHAECEQPQKCPDCITDSVLAVVSADVVRSARAAADCGKATASLIDLFHAALRAHHTHGADAAVKVLLDHGDQVPEFLDGLDLPAPA</sequence>
<dbReference type="Proteomes" id="UP001589610">
    <property type="component" value="Unassembled WGS sequence"/>
</dbReference>
<evidence type="ECO:0000313" key="2">
    <source>
        <dbReference type="Proteomes" id="UP001589610"/>
    </source>
</evidence>
<comment type="caution">
    <text evidence="1">The sequence shown here is derived from an EMBL/GenBank/DDBJ whole genome shotgun (WGS) entry which is preliminary data.</text>
</comment>
<protein>
    <submittedName>
        <fullName evidence="1">Uncharacterized protein</fullName>
    </submittedName>
</protein>
<gene>
    <name evidence="1" type="ORF">ACFFRH_37820</name>
</gene>